<evidence type="ECO:0000256" key="10">
    <source>
        <dbReference type="ARBA" id="ARBA00022989"/>
    </source>
</evidence>
<keyword evidence="6" id="KW-0679">Respiratory chain</keyword>
<keyword evidence="11" id="KW-0520">NAD</keyword>
<feature type="transmembrane region" description="Helical" evidence="16">
    <location>
        <begin position="81"/>
        <end position="98"/>
    </location>
</feature>
<dbReference type="GeneID" id="36937707"/>
<name>A0A343W8S3_9HEMI</name>
<keyword evidence="8" id="KW-1278">Translocase</keyword>
<reference evidence="17" key="1">
    <citation type="thesis" date="2017" institute="China Agricultural University">
        <title>Studies on the comparative mitochondrial genomics and phylogeny of Heteroptera (Insecta: Hemiptera).</title>
        <authorList>
            <person name="Jiang P."/>
        </authorList>
    </citation>
    <scope>NUCLEOTIDE SEQUENCE</scope>
</reference>
<dbReference type="AlphaFoldDB" id="A0A343W8S3"/>
<evidence type="ECO:0000256" key="12">
    <source>
        <dbReference type="ARBA" id="ARBA00023128"/>
    </source>
</evidence>
<comment type="subcellular location">
    <subcellularLocation>
        <location evidence="1">Mitochondrion membrane</location>
        <topology evidence="1">Multi-pass membrane protein</topology>
    </subcellularLocation>
</comment>
<feature type="transmembrane region" description="Helical" evidence="16">
    <location>
        <begin position="21"/>
        <end position="40"/>
    </location>
</feature>
<evidence type="ECO:0000256" key="8">
    <source>
        <dbReference type="ARBA" id="ARBA00022967"/>
    </source>
</evidence>
<feature type="transmembrane region" description="Helical" evidence="16">
    <location>
        <begin position="46"/>
        <end position="69"/>
    </location>
</feature>
<evidence type="ECO:0000313" key="17">
    <source>
        <dbReference type="EMBL" id="AVZ00763.1"/>
    </source>
</evidence>
<sequence>MFMLTLSLTMSITFPLLKHPLSMGLILIIQTLLIAMMTGLMTNSFWLSYILLITMLSGALVLFMYMASIASNEKFESSTKLALFMLMMFLTATMYMLVDQMDKKSIWSTNMSTMISNDQIMSLTKLFNENIMYVTLTMICYLFLTMIIVSYIVEVSEGPLRLKS</sequence>
<organism evidence="17">
    <name type="scientific">Inara alboguttata</name>
    <dbReference type="NCBI Taxonomy" id="1239030"/>
    <lineage>
        <taxon>Eukaryota</taxon>
        <taxon>Metazoa</taxon>
        <taxon>Ecdysozoa</taxon>
        <taxon>Arthropoda</taxon>
        <taxon>Hexapoda</taxon>
        <taxon>Insecta</taxon>
        <taxon>Pterygota</taxon>
        <taxon>Neoptera</taxon>
        <taxon>Paraneoptera</taxon>
        <taxon>Hemiptera</taxon>
        <taxon>Heteroptera</taxon>
        <taxon>Panheteroptera</taxon>
        <taxon>Cimicomorpha</taxon>
        <taxon>Reduviidae</taxon>
        <taxon>Reduviinae</taxon>
        <taxon>Inara</taxon>
    </lineage>
</organism>
<evidence type="ECO:0000256" key="2">
    <source>
        <dbReference type="ARBA" id="ARBA00005698"/>
    </source>
</evidence>
<keyword evidence="12 17" id="KW-0496">Mitochondrion</keyword>
<evidence type="ECO:0000256" key="6">
    <source>
        <dbReference type="ARBA" id="ARBA00022660"/>
    </source>
</evidence>
<comment type="catalytic activity">
    <reaction evidence="15">
        <text>a ubiquinone + NADH + 5 H(+)(in) = a ubiquinol + NAD(+) + 4 H(+)(out)</text>
        <dbReference type="Rhea" id="RHEA:29091"/>
        <dbReference type="Rhea" id="RHEA-COMP:9565"/>
        <dbReference type="Rhea" id="RHEA-COMP:9566"/>
        <dbReference type="ChEBI" id="CHEBI:15378"/>
        <dbReference type="ChEBI" id="CHEBI:16389"/>
        <dbReference type="ChEBI" id="CHEBI:17976"/>
        <dbReference type="ChEBI" id="CHEBI:57540"/>
        <dbReference type="ChEBI" id="CHEBI:57945"/>
        <dbReference type="EC" id="7.1.1.2"/>
    </reaction>
</comment>
<dbReference type="GO" id="GO:0031966">
    <property type="term" value="C:mitochondrial membrane"/>
    <property type="evidence" value="ECO:0007669"/>
    <property type="project" value="UniProtKB-SubCell"/>
</dbReference>
<keyword evidence="9" id="KW-0249">Electron transport</keyword>
<keyword evidence="13 16" id="KW-0472">Membrane</keyword>
<evidence type="ECO:0000256" key="1">
    <source>
        <dbReference type="ARBA" id="ARBA00004225"/>
    </source>
</evidence>
<geneLocation type="mitochondrion" evidence="17"/>
<keyword evidence="7 16" id="KW-0812">Transmembrane</keyword>
<evidence type="ECO:0000256" key="16">
    <source>
        <dbReference type="SAM" id="Phobius"/>
    </source>
</evidence>
<evidence type="ECO:0000256" key="5">
    <source>
        <dbReference type="ARBA" id="ARBA00022448"/>
    </source>
</evidence>
<dbReference type="GO" id="GO:0008137">
    <property type="term" value="F:NADH dehydrogenase (ubiquinone) activity"/>
    <property type="evidence" value="ECO:0007669"/>
    <property type="project" value="UniProtKB-EC"/>
</dbReference>
<evidence type="ECO:0000256" key="7">
    <source>
        <dbReference type="ARBA" id="ARBA00022692"/>
    </source>
</evidence>
<keyword evidence="10 16" id="KW-1133">Transmembrane helix</keyword>
<evidence type="ECO:0000256" key="9">
    <source>
        <dbReference type="ARBA" id="ARBA00022982"/>
    </source>
</evidence>
<protein>
    <recommendedName>
        <fullName evidence="4">NADH-ubiquinone oxidoreductase chain 6</fullName>
        <ecNumber evidence="3">7.1.1.2</ecNumber>
    </recommendedName>
    <alternativeName>
        <fullName evidence="14">NADH dehydrogenase subunit 6</fullName>
    </alternativeName>
</protein>
<accession>A0A343W8S3</accession>
<dbReference type="InterPro" id="IPR050269">
    <property type="entry name" value="ComplexI_Subunit6"/>
</dbReference>
<feature type="transmembrane region" description="Helical" evidence="16">
    <location>
        <begin position="131"/>
        <end position="153"/>
    </location>
</feature>
<evidence type="ECO:0000256" key="14">
    <source>
        <dbReference type="ARBA" id="ARBA00031019"/>
    </source>
</evidence>
<evidence type="ECO:0000256" key="15">
    <source>
        <dbReference type="ARBA" id="ARBA00049551"/>
    </source>
</evidence>
<dbReference type="EMBL" id="KY069959">
    <property type="protein sequence ID" value="AVZ00763.1"/>
    <property type="molecule type" value="Genomic_DNA"/>
</dbReference>
<evidence type="ECO:0000256" key="3">
    <source>
        <dbReference type="ARBA" id="ARBA00012944"/>
    </source>
</evidence>
<dbReference type="CTD" id="4541"/>
<gene>
    <name evidence="17" type="primary">ND6</name>
</gene>
<evidence type="ECO:0000256" key="4">
    <source>
        <dbReference type="ARBA" id="ARBA00021095"/>
    </source>
</evidence>
<proteinExistence type="inferred from homology"/>
<dbReference type="EC" id="7.1.1.2" evidence="3"/>
<evidence type="ECO:0000256" key="13">
    <source>
        <dbReference type="ARBA" id="ARBA00023136"/>
    </source>
</evidence>
<dbReference type="RefSeq" id="YP_009485627.1">
    <property type="nucleotide sequence ID" value="NC_037736.1"/>
</dbReference>
<evidence type="ECO:0000256" key="11">
    <source>
        <dbReference type="ARBA" id="ARBA00023027"/>
    </source>
</evidence>
<dbReference type="PANTHER" id="PTHR11435">
    <property type="entry name" value="NADH UBIQUINONE OXIDOREDUCTASE SUBUNIT ND6"/>
    <property type="match status" value="1"/>
</dbReference>
<dbReference type="PANTHER" id="PTHR11435:SF1">
    <property type="entry name" value="NADH-UBIQUINONE OXIDOREDUCTASE CHAIN 6"/>
    <property type="match status" value="1"/>
</dbReference>
<keyword evidence="5" id="KW-0813">Transport</keyword>
<comment type="similarity">
    <text evidence="2">Belongs to the complex I subunit 6 family.</text>
</comment>